<evidence type="ECO:0000256" key="15">
    <source>
        <dbReference type="ARBA" id="ARBA00040883"/>
    </source>
</evidence>
<feature type="binding site" evidence="16">
    <location>
        <begin position="95"/>
        <end position="98"/>
    </location>
    <ligand>
        <name>substrate</name>
    </ligand>
</feature>
<comment type="cofactor">
    <cofactor evidence="16">
        <name>NH4(+)</name>
        <dbReference type="ChEBI" id="CHEBI:28938"/>
    </cofactor>
    <cofactor evidence="16">
        <name>K(+)</name>
        <dbReference type="ChEBI" id="CHEBI:29103"/>
    </cofactor>
    <text evidence="16">A monovalent cation. Ammonium or potassium.</text>
</comment>
<comment type="cofactor">
    <cofactor evidence="2">
        <name>K(+)</name>
        <dbReference type="ChEBI" id="CHEBI:29103"/>
    </cofactor>
</comment>
<dbReference type="GO" id="GO:0015937">
    <property type="term" value="P:coenzyme A biosynthetic process"/>
    <property type="evidence" value="ECO:0007669"/>
    <property type="project" value="UniProtKB-UniRule"/>
</dbReference>
<evidence type="ECO:0000256" key="3">
    <source>
        <dbReference type="ARBA" id="ARBA00004496"/>
    </source>
</evidence>
<reference evidence="18" key="1">
    <citation type="submission" date="2018-02" db="EMBL/GenBank/DDBJ databases">
        <title>Firefly genomes illuminate parallel origins of bioluminescence in beetles.</title>
        <authorList>
            <person name="Fallon T.R."/>
            <person name="Lower S.E.S."/>
            <person name="Behringer M."/>
            <person name="Weng J.-K."/>
        </authorList>
    </citation>
    <scope>NUCLEOTIDE SEQUENCE [LARGE SCALE GENOMIC DNA]</scope>
</reference>
<dbReference type="PANTHER" id="PTHR34265:SF1">
    <property type="entry name" value="TYPE III PANTOTHENATE KINASE"/>
    <property type="match status" value="1"/>
</dbReference>
<keyword evidence="12 16" id="KW-0630">Potassium</keyword>
<comment type="similarity">
    <text evidence="14 16">Belongs to the type III pantothenate kinase family.</text>
</comment>
<dbReference type="GO" id="GO:0005524">
    <property type="term" value="F:ATP binding"/>
    <property type="evidence" value="ECO:0007669"/>
    <property type="project" value="UniProtKB-UniRule"/>
</dbReference>
<dbReference type="PANTHER" id="PTHR34265">
    <property type="entry name" value="TYPE III PANTOTHENATE KINASE"/>
    <property type="match status" value="1"/>
</dbReference>
<evidence type="ECO:0000313" key="18">
    <source>
        <dbReference type="Proteomes" id="UP000239250"/>
    </source>
</evidence>
<keyword evidence="13 16" id="KW-0173">Coenzyme A biosynthesis</keyword>
<dbReference type="Pfam" id="PF03309">
    <property type="entry name" value="Pan_kinase"/>
    <property type="match status" value="1"/>
</dbReference>
<feature type="binding site" evidence="16">
    <location>
        <position position="168"/>
    </location>
    <ligand>
        <name>substrate</name>
    </ligand>
</feature>
<evidence type="ECO:0000313" key="17">
    <source>
        <dbReference type="EMBL" id="AVP49770.1"/>
    </source>
</evidence>
<organism evidence="17 18">
    <name type="scientific">Williamsoniiplasma luminosum</name>
    <dbReference type="NCBI Taxonomy" id="214888"/>
    <lineage>
        <taxon>Bacteria</taxon>
        <taxon>Bacillati</taxon>
        <taxon>Mycoplasmatota</taxon>
        <taxon>Mollicutes</taxon>
        <taxon>Entomoplasmatales</taxon>
        <taxon>Williamsoniiplasma</taxon>
    </lineage>
</organism>
<dbReference type="UniPathway" id="UPA00241">
    <property type="reaction ID" value="UER00352"/>
</dbReference>
<evidence type="ECO:0000256" key="16">
    <source>
        <dbReference type="HAMAP-Rule" id="MF_01274"/>
    </source>
</evidence>
<evidence type="ECO:0000256" key="13">
    <source>
        <dbReference type="ARBA" id="ARBA00022993"/>
    </source>
</evidence>
<evidence type="ECO:0000256" key="5">
    <source>
        <dbReference type="ARBA" id="ARBA00011738"/>
    </source>
</evidence>
<evidence type="ECO:0000256" key="12">
    <source>
        <dbReference type="ARBA" id="ARBA00022958"/>
    </source>
</evidence>
<keyword evidence="10 16" id="KW-0418">Kinase</keyword>
<dbReference type="GO" id="GO:0005737">
    <property type="term" value="C:cytoplasm"/>
    <property type="evidence" value="ECO:0007669"/>
    <property type="project" value="UniProtKB-SubCell"/>
</dbReference>
<dbReference type="CDD" id="cd24015">
    <property type="entry name" value="ASKHA_NBD_PanK-III"/>
    <property type="match status" value="1"/>
</dbReference>
<keyword evidence="8 16" id="KW-0808">Transferase</keyword>
<comment type="subcellular location">
    <subcellularLocation>
        <location evidence="3 16">Cytoplasm</location>
    </subcellularLocation>
</comment>
<evidence type="ECO:0000256" key="9">
    <source>
        <dbReference type="ARBA" id="ARBA00022741"/>
    </source>
</evidence>
<feature type="binding site" evidence="16">
    <location>
        <begin position="7"/>
        <end position="14"/>
    </location>
    <ligand>
        <name>ATP</name>
        <dbReference type="ChEBI" id="CHEBI:30616"/>
    </ligand>
</feature>
<comment type="caution">
    <text evidence="16">Lacks conserved residue(s) required for the propagation of feature annotation.</text>
</comment>
<evidence type="ECO:0000256" key="7">
    <source>
        <dbReference type="ARBA" id="ARBA00022490"/>
    </source>
</evidence>
<gene>
    <name evidence="16" type="primary">coaX</name>
    <name evidence="17" type="ORF">C5T88_04350</name>
</gene>
<dbReference type="InterPro" id="IPR043129">
    <property type="entry name" value="ATPase_NBD"/>
</dbReference>
<evidence type="ECO:0000256" key="10">
    <source>
        <dbReference type="ARBA" id="ARBA00022777"/>
    </source>
</evidence>
<keyword evidence="9 16" id="KW-0547">Nucleotide-binding</keyword>
<dbReference type="SUPFAM" id="SSF53067">
    <property type="entry name" value="Actin-like ATPase domain"/>
    <property type="match status" value="2"/>
</dbReference>
<dbReference type="RefSeq" id="WP_303662310.1">
    <property type="nucleotide sequence ID" value="NZ_CP027019.1"/>
</dbReference>
<keyword evidence="7 16" id="KW-0963">Cytoplasm</keyword>
<comment type="subunit">
    <text evidence="5 16">Homodimer.</text>
</comment>
<comment type="pathway">
    <text evidence="4 16">Cofactor biosynthesis; coenzyme A biosynthesis; CoA from (R)-pantothenate: step 1/5.</text>
</comment>
<sequence length="233" mass="26405">MKTLLIDAGNTTVDFRVYNAENKTLTKKHRFYTYTNEWKDPSLFNDSEYDQIIFASVVPDFTSYVNDLNLHAIDLKDTKHWSPEAVGIDNVEELGADFIANLHAIRQPNTIIVSLGTTTTFMKVTNYKFDGVIIAPGIRNSLKTMIRSAAQLKNSKFEWSDKKIGFNTLTAINIGAINGHFEMIKGLIRQLEIDESYKVIVTGGNANLIKQGITNQNWVYNEKLIFDGMIKML</sequence>
<dbReference type="Gene3D" id="3.30.420.40">
    <property type="match status" value="2"/>
</dbReference>
<evidence type="ECO:0000256" key="4">
    <source>
        <dbReference type="ARBA" id="ARBA00005225"/>
    </source>
</evidence>
<dbReference type="Proteomes" id="UP000239250">
    <property type="component" value="Chromosome"/>
</dbReference>
<evidence type="ECO:0000256" key="2">
    <source>
        <dbReference type="ARBA" id="ARBA00001958"/>
    </source>
</evidence>
<dbReference type="HAMAP" id="MF_01274">
    <property type="entry name" value="Pantothen_kinase_3"/>
    <property type="match status" value="1"/>
</dbReference>
<dbReference type="NCBIfam" id="TIGR00671">
    <property type="entry name" value="baf"/>
    <property type="match status" value="1"/>
</dbReference>
<dbReference type="EMBL" id="CP027019">
    <property type="protein sequence ID" value="AVP49770.1"/>
    <property type="molecule type" value="Genomic_DNA"/>
</dbReference>
<dbReference type="EC" id="2.7.1.33" evidence="6 16"/>
<dbReference type="AlphaFoldDB" id="A0A2S0NL78"/>
<evidence type="ECO:0000256" key="8">
    <source>
        <dbReference type="ARBA" id="ARBA00022679"/>
    </source>
</evidence>
<evidence type="ECO:0000256" key="11">
    <source>
        <dbReference type="ARBA" id="ARBA00022840"/>
    </source>
</evidence>
<protein>
    <recommendedName>
        <fullName evidence="15 16">Type III pantothenate kinase</fullName>
        <ecNumber evidence="6 16">2.7.1.33</ecNumber>
    </recommendedName>
    <alternativeName>
        <fullName evidence="16">PanK-III</fullName>
    </alternativeName>
    <alternativeName>
        <fullName evidence="16">Pantothenic acid kinase</fullName>
    </alternativeName>
</protein>
<evidence type="ECO:0000256" key="14">
    <source>
        <dbReference type="ARBA" id="ARBA00038036"/>
    </source>
</evidence>
<keyword evidence="11 16" id="KW-0067">ATP-binding</keyword>
<evidence type="ECO:0000256" key="6">
    <source>
        <dbReference type="ARBA" id="ARBA00012102"/>
    </source>
</evidence>
<feature type="binding site" evidence="16">
    <location>
        <position position="117"/>
    </location>
    <ligand>
        <name>ATP</name>
        <dbReference type="ChEBI" id="CHEBI:30616"/>
    </ligand>
</feature>
<proteinExistence type="inferred from homology"/>
<comment type="function">
    <text evidence="16">Catalyzes the phosphorylation of pantothenate (Pan), the first step in CoA biosynthesis.</text>
</comment>
<dbReference type="InterPro" id="IPR004619">
    <property type="entry name" value="Type_III_PanK"/>
</dbReference>
<dbReference type="GO" id="GO:0004594">
    <property type="term" value="F:pantothenate kinase activity"/>
    <property type="evidence" value="ECO:0007669"/>
    <property type="project" value="UniProtKB-UniRule"/>
</dbReference>
<evidence type="ECO:0000256" key="1">
    <source>
        <dbReference type="ARBA" id="ARBA00001206"/>
    </source>
</evidence>
<name>A0A2S0NL78_9MOLU</name>
<comment type="catalytic activity">
    <reaction evidence="1 16">
        <text>(R)-pantothenate + ATP = (R)-4'-phosphopantothenate + ADP + H(+)</text>
        <dbReference type="Rhea" id="RHEA:16373"/>
        <dbReference type="ChEBI" id="CHEBI:10986"/>
        <dbReference type="ChEBI" id="CHEBI:15378"/>
        <dbReference type="ChEBI" id="CHEBI:29032"/>
        <dbReference type="ChEBI" id="CHEBI:30616"/>
        <dbReference type="ChEBI" id="CHEBI:456216"/>
        <dbReference type="EC" id="2.7.1.33"/>
    </reaction>
</comment>
<feature type="active site" description="Proton acceptor" evidence="16">
    <location>
        <position position="97"/>
    </location>
</feature>
<accession>A0A2S0NL78</accession>